<evidence type="ECO:0000259" key="2">
    <source>
        <dbReference type="SMART" id="SM00483"/>
    </source>
</evidence>
<keyword evidence="1" id="KW-0227">DNA damage</keyword>
<dbReference type="GO" id="GO:0006303">
    <property type="term" value="P:double-strand break repair via nonhomologous end joining"/>
    <property type="evidence" value="ECO:0007669"/>
    <property type="project" value="TreeGrafter"/>
</dbReference>
<dbReference type="PANTHER" id="PTHR11276:SF28">
    <property type="entry name" value="DNA POLYMERASE LAMBDA"/>
    <property type="match status" value="1"/>
</dbReference>
<dbReference type="GO" id="GO:0003887">
    <property type="term" value="F:DNA-directed DNA polymerase activity"/>
    <property type="evidence" value="ECO:0007669"/>
    <property type="project" value="UniProtKB-UniRule"/>
</dbReference>
<dbReference type="SUPFAM" id="SSF52113">
    <property type="entry name" value="BRCT domain"/>
    <property type="match status" value="1"/>
</dbReference>
<dbReference type="InterPro" id="IPR002008">
    <property type="entry name" value="DNA_pol_X_beta-like"/>
</dbReference>
<organism evidence="3">
    <name type="scientific">Pelagomonas calceolata</name>
    <dbReference type="NCBI Taxonomy" id="35677"/>
    <lineage>
        <taxon>Eukaryota</taxon>
        <taxon>Sar</taxon>
        <taxon>Stramenopiles</taxon>
        <taxon>Ochrophyta</taxon>
        <taxon>Pelagophyceae</taxon>
        <taxon>Pelagomonadales</taxon>
        <taxon>Pelagomonadaceae</taxon>
        <taxon>Pelagomonas</taxon>
    </lineage>
</organism>
<comment type="catalytic activity">
    <reaction evidence="1">
        <text>DNA(n) + a 2'-deoxyribonucleoside 5'-triphosphate = DNA(n+1) + diphosphate</text>
        <dbReference type="Rhea" id="RHEA:22508"/>
        <dbReference type="Rhea" id="RHEA-COMP:17339"/>
        <dbReference type="Rhea" id="RHEA-COMP:17340"/>
        <dbReference type="ChEBI" id="CHEBI:33019"/>
        <dbReference type="ChEBI" id="CHEBI:61560"/>
        <dbReference type="ChEBI" id="CHEBI:173112"/>
        <dbReference type="EC" id="2.7.7.7"/>
    </reaction>
</comment>
<dbReference type="AlphaFoldDB" id="A0A7S4E6D7"/>
<proteinExistence type="inferred from homology"/>
<gene>
    <name evidence="3" type="ORF">PCAL00307_LOCUS7851</name>
</gene>
<dbReference type="PRINTS" id="PR00870">
    <property type="entry name" value="DNAPOLXBETA"/>
</dbReference>
<dbReference type="PANTHER" id="PTHR11276">
    <property type="entry name" value="DNA POLYMERASE TYPE-X FAMILY MEMBER"/>
    <property type="match status" value="1"/>
</dbReference>
<sequence>MAPKKKAKTAAPPLACFAGAKITVIGANPFQRKLWEAKIGAGAAFLKPSQAASLKEGNDFVVIAAENVDPATVRAKAGAAQLVGDRWLTDSIARNERQNAAAHAWGAVEERPEEAAPARRSDVLPKFGCQRKITKADDQNKQLTGWLKQQLEWWQNGCIEGDASQHTAVGLTYKVIALIRSWPTKITPENWEDQRMLLAKQHFMSGRSSSANGGWLAYLEQLVTGGLPALQRVDAFTFWEKDPVRVAVKEITEMHMGITKKQMEALARKHGVRGARDLVDRRRELPISDVLRRKLELAPCGSDAYPNSHIPMDVQETKQIHGILESAARFIGLHMTVVGSWRRGKVGGHDVDVIIHAPLDGPLIDARAYAFESPTGLGNELMARFFKAVDQFGPPGFLHPHRSSGGEIFGNAGGRLPKLNTKHAFCLSPKVHGAVRRLDIILAPTDIYAHAVIGWSGSTGFQRSLAEYAKKAHEGNWKHVPDQKPIVGRAGWELSPTGEKVRRVEGRELGPGEHWAWGKHGIYIAEGSRHDERTDVYVEDNASLRTEKDVFEFFHLEYLEPREREC</sequence>
<keyword evidence="1" id="KW-0234">DNA repair</keyword>
<dbReference type="PRINTS" id="PR00869">
    <property type="entry name" value="DNAPOLX"/>
</dbReference>
<dbReference type="GO" id="GO:0005634">
    <property type="term" value="C:nucleus"/>
    <property type="evidence" value="ECO:0007669"/>
    <property type="project" value="UniProtKB-SubCell"/>
</dbReference>
<dbReference type="InterPro" id="IPR022312">
    <property type="entry name" value="DNA_pol_X"/>
</dbReference>
<comment type="subcellular location">
    <subcellularLocation>
        <location evidence="1">Nucleus</location>
    </subcellularLocation>
</comment>
<accession>A0A7S4E6D7</accession>
<dbReference type="InterPro" id="IPR002054">
    <property type="entry name" value="DNA-dir_DNA_pol_X"/>
</dbReference>
<dbReference type="EMBL" id="HBIW01009210">
    <property type="protein sequence ID" value="CAE0692415.1"/>
    <property type="molecule type" value="Transcribed_RNA"/>
</dbReference>
<dbReference type="GO" id="GO:0003677">
    <property type="term" value="F:DNA binding"/>
    <property type="evidence" value="ECO:0007669"/>
    <property type="project" value="UniProtKB-UniRule"/>
</dbReference>
<dbReference type="Gene3D" id="3.30.210.10">
    <property type="entry name" value="DNA polymerase, thumb domain"/>
    <property type="match status" value="1"/>
</dbReference>
<dbReference type="InterPro" id="IPR043519">
    <property type="entry name" value="NT_sf"/>
</dbReference>
<dbReference type="InterPro" id="IPR036420">
    <property type="entry name" value="BRCT_dom_sf"/>
</dbReference>
<reference evidence="3" key="1">
    <citation type="submission" date="2021-01" db="EMBL/GenBank/DDBJ databases">
        <authorList>
            <person name="Corre E."/>
            <person name="Pelletier E."/>
            <person name="Niang G."/>
            <person name="Scheremetjew M."/>
            <person name="Finn R."/>
            <person name="Kale V."/>
            <person name="Holt S."/>
            <person name="Cochrane G."/>
            <person name="Meng A."/>
            <person name="Brown T."/>
            <person name="Cohen L."/>
        </authorList>
    </citation>
    <scope>NUCLEOTIDE SEQUENCE</scope>
    <source>
        <strain evidence="3">CCMP1756</strain>
    </source>
</reference>
<dbReference type="EC" id="2.7.7.7" evidence="1"/>
<dbReference type="Gene3D" id="3.30.460.10">
    <property type="entry name" value="Beta Polymerase, domain 2"/>
    <property type="match status" value="1"/>
</dbReference>
<evidence type="ECO:0000313" key="3">
    <source>
        <dbReference type="EMBL" id="CAE0692415.1"/>
    </source>
</evidence>
<dbReference type="SUPFAM" id="SSF81301">
    <property type="entry name" value="Nucleotidyltransferase"/>
    <property type="match status" value="1"/>
</dbReference>
<evidence type="ECO:0000256" key="1">
    <source>
        <dbReference type="RuleBase" id="RU366014"/>
    </source>
</evidence>
<dbReference type="GO" id="GO:0046872">
    <property type="term" value="F:metal ion binding"/>
    <property type="evidence" value="ECO:0007669"/>
    <property type="project" value="UniProtKB-UniRule"/>
</dbReference>
<keyword evidence="1" id="KW-0548">Nucleotidyltransferase</keyword>
<name>A0A7S4E6D7_9STRA</name>
<dbReference type="SMART" id="SM00483">
    <property type="entry name" value="POLXc"/>
    <property type="match status" value="1"/>
</dbReference>
<keyword evidence="1" id="KW-0539">Nucleus</keyword>
<keyword evidence="1" id="KW-0239">DNA-directed DNA polymerase</keyword>
<keyword evidence="1" id="KW-0808">Transferase</keyword>
<comment type="similarity">
    <text evidence="1">Belongs to the DNA polymerase type-X family.</text>
</comment>
<comment type="function">
    <text evidence="1">DNA polymerase that functions in several pathways of DNA repair. Involved in base excision repair (BER) responsible for repair of lesions that give rise to abasic (AP) sites in DNA. Also contributes to DNA double-strand break repair by non-homologous end joining and homologous recombination. Has both template-dependent and template-independent (terminal transferase) DNA polymerase activities. Has also a 5'-deoxyribose-5-phosphate lyase (dRP lyase) activity.</text>
</comment>
<feature type="domain" description="DNA-directed DNA polymerase X" evidence="2">
    <location>
        <begin position="138"/>
        <end position="565"/>
    </location>
</feature>
<protein>
    <recommendedName>
        <fullName evidence="1">DNA polymerase</fullName>
        <ecNumber evidence="1">2.7.7.7</ecNumber>
    </recommendedName>
</protein>
<dbReference type="InterPro" id="IPR037160">
    <property type="entry name" value="DNA_Pol_thumb_sf"/>
</dbReference>